<keyword evidence="3" id="KW-1185">Reference proteome</keyword>
<feature type="transmembrane region" description="Helical" evidence="1">
    <location>
        <begin position="36"/>
        <end position="57"/>
    </location>
</feature>
<keyword evidence="1" id="KW-1133">Transmembrane helix</keyword>
<sequence>MFYFIFPAIAGISIVIARILNSNLAKIIGIFPGTFFNFLTGLTVSSMLLLFSGQSFFENTSSFNQIPVWVYFGGILGLFIVSLSNYITPKISAFYLTILMFIGQLFTGIIIDFISMGSLSVGKIAGGLFVLFGLSFNLYMDKKKEAQNVTNPAYSPLD</sequence>
<organism evidence="2 3">
    <name type="scientific">Acetoanaerobium pronyense</name>
    <dbReference type="NCBI Taxonomy" id="1482736"/>
    <lineage>
        <taxon>Bacteria</taxon>
        <taxon>Bacillati</taxon>
        <taxon>Bacillota</taxon>
        <taxon>Clostridia</taxon>
        <taxon>Peptostreptococcales</taxon>
        <taxon>Filifactoraceae</taxon>
        <taxon>Acetoanaerobium</taxon>
    </lineage>
</organism>
<proteinExistence type="predicted"/>
<dbReference type="PANTHER" id="PTHR34821:SF2">
    <property type="entry name" value="INNER MEMBRANE PROTEIN YDCZ"/>
    <property type="match status" value="1"/>
</dbReference>
<comment type="caution">
    <text evidence="2">The sequence shown here is derived from an EMBL/GenBank/DDBJ whole genome shotgun (WGS) entry which is preliminary data.</text>
</comment>
<feature type="transmembrane region" description="Helical" evidence="1">
    <location>
        <begin position="94"/>
        <end position="114"/>
    </location>
</feature>
<dbReference type="RefSeq" id="WP_209660593.1">
    <property type="nucleotide sequence ID" value="NZ_JAGGLI010000012.1"/>
</dbReference>
<reference evidence="2 3" key="1">
    <citation type="submission" date="2021-03" db="EMBL/GenBank/DDBJ databases">
        <title>Genomic Encyclopedia of Type Strains, Phase IV (KMG-IV): sequencing the most valuable type-strain genomes for metagenomic binning, comparative biology and taxonomic classification.</title>
        <authorList>
            <person name="Goeker M."/>
        </authorList>
    </citation>
    <scope>NUCLEOTIDE SEQUENCE [LARGE SCALE GENOMIC DNA]</scope>
    <source>
        <strain evidence="2 3">DSM 27512</strain>
    </source>
</reference>
<dbReference type="EMBL" id="JAGGLI010000012">
    <property type="protein sequence ID" value="MBP2027535.1"/>
    <property type="molecule type" value="Genomic_DNA"/>
</dbReference>
<name>A0ABS4KIC3_9FIRM</name>
<feature type="transmembrane region" description="Helical" evidence="1">
    <location>
        <begin position="6"/>
        <end position="24"/>
    </location>
</feature>
<keyword evidence="1" id="KW-0812">Transmembrane</keyword>
<dbReference type="Proteomes" id="UP001314903">
    <property type="component" value="Unassembled WGS sequence"/>
</dbReference>
<dbReference type="PANTHER" id="PTHR34821">
    <property type="entry name" value="INNER MEMBRANE PROTEIN YDCZ"/>
    <property type="match status" value="1"/>
</dbReference>
<dbReference type="Pfam" id="PF04657">
    <property type="entry name" value="DMT_YdcZ"/>
    <property type="match status" value="1"/>
</dbReference>
<evidence type="ECO:0000256" key="1">
    <source>
        <dbReference type="SAM" id="Phobius"/>
    </source>
</evidence>
<gene>
    <name evidence="2" type="ORF">J2Z35_001332</name>
</gene>
<evidence type="ECO:0000313" key="3">
    <source>
        <dbReference type="Proteomes" id="UP001314903"/>
    </source>
</evidence>
<protein>
    <submittedName>
        <fullName evidence="2">Transporter family-2 protein</fullName>
    </submittedName>
</protein>
<feature type="transmembrane region" description="Helical" evidence="1">
    <location>
        <begin position="69"/>
        <end position="87"/>
    </location>
</feature>
<dbReference type="InterPro" id="IPR006750">
    <property type="entry name" value="YdcZ"/>
</dbReference>
<keyword evidence="1" id="KW-0472">Membrane</keyword>
<evidence type="ECO:0000313" key="2">
    <source>
        <dbReference type="EMBL" id="MBP2027535.1"/>
    </source>
</evidence>
<accession>A0ABS4KIC3</accession>
<feature type="transmembrane region" description="Helical" evidence="1">
    <location>
        <begin position="120"/>
        <end position="139"/>
    </location>
</feature>